<name>A0A1H7MY45_OLID1</name>
<feature type="domain" description="Histidine kinase" evidence="9">
    <location>
        <begin position="147"/>
        <end position="346"/>
    </location>
</feature>
<dbReference type="InterPro" id="IPR036097">
    <property type="entry name" value="HisK_dim/P_sf"/>
</dbReference>
<evidence type="ECO:0000256" key="8">
    <source>
        <dbReference type="SAM" id="Phobius"/>
    </source>
</evidence>
<evidence type="ECO:0000256" key="4">
    <source>
        <dbReference type="ARBA" id="ARBA00022679"/>
    </source>
</evidence>
<dbReference type="PANTHER" id="PTHR45436">
    <property type="entry name" value="SENSOR HISTIDINE KINASE YKOH"/>
    <property type="match status" value="1"/>
</dbReference>
<gene>
    <name evidence="10" type="ORF">SAMN05661044_02158</name>
</gene>
<dbReference type="InterPro" id="IPR050428">
    <property type="entry name" value="TCS_sensor_his_kinase"/>
</dbReference>
<feature type="transmembrane region" description="Helical" evidence="8">
    <location>
        <begin position="12"/>
        <end position="35"/>
    </location>
</feature>
<dbReference type="InterPro" id="IPR005467">
    <property type="entry name" value="His_kinase_dom"/>
</dbReference>
<dbReference type="OrthoDB" id="1522504at2"/>
<evidence type="ECO:0000313" key="10">
    <source>
        <dbReference type="EMBL" id="SEL15688.1"/>
    </source>
</evidence>
<keyword evidence="6 10" id="KW-0418">Kinase</keyword>
<evidence type="ECO:0000256" key="6">
    <source>
        <dbReference type="ARBA" id="ARBA00022777"/>
    </source>
</evidence>
<sequence length="346" mass="39504">MNRLLNRSLKKLLVYAAIVLCCSIPVYYFIFSTLLQYELNEHNIILTEKAGREDSYLIIAMVTILTVLFSSLLLVGLVLLNRRLSRKLWRPFYDSLAKIKGFDLNRHQTVDFEPTDIAEFAELNANLDKLITSSISAYSQQKKFTENASHELQTPLAIMQSKLDLFLQEKNLSPHQYQLIRELSAAVARTSRVNKNLLMLAKIDNKQFEQQEMIDLSMLLKDIIDLLREHINDKSIILETNITDGISITGNKVLVEVLLQNLLFNAYRHNWNGGELLIHLDATGIIIANSGKEELDTTQLFKRFASTSGGGTGLGLAIVQEICTSLGWSVRYAFENRKHYFYVHFT</sequence>
<keyword evidence="11" id="KW-1185">Reference proteome</keyword>
<keyword evidence="8" id="KW-0472">Membrane</keyword>
<dbReference type="Pfam" id="PF00512">
    <property type="entry name" value="HisKA"/>
    <property type="match status" value="1"/>
</dbReference>
<keyword evidence="5 8" id="KW-0812">Transmembrane</keyword>
<dbReference type="InterPro" id="IPR036890">
    <property type="entry name" value="HATPase_C_sf"/>
</dbReference>
<dbReference type="GO" id="GO:0005886">
    <property type="term" value="C:plasma membrane"/>
    <property type="evidence" value="ECO:0007669"/>
    <property type="project" value="TreeGrafter"/>
</dbReference>
<protein>
    <recommendedName>
        <fullName evidence="2">histidine kinase</fullName>
        <ecNumber evidence="2">2.7.13.3</ecNumber>
    </recommendedName>
</protein>
<dbReference type="AlphaFoldDB" id="A0A1H7MY45"/>
<organism evidence="10 11">
    <name type="scientific">Olivibacter domesticus</name>
    <name type="common">Pseudosphingobacterium domesticum</name>
    <dbReference type="NCBI Taxonomy" id="407022"/>
    <lineage>
        <taxon>Bacteria</taxon>
        <taxon>Pseudomonadati</taxon>
        <taxon>Bacteroidota</taxon>
        <taxon>Sphingobacteriia</taxon>
        <taxon>Sphingobacteriales</taxon>
        <taxon>Sphingobacteriaceae</taxon>
        <taxon>Olivibacter</taxon>
    </lineage>
</organism>
<dbReference type="RefSeq" id="WP_093323821.1">
    <property type="nucleotide sequence ID" value="NZ_FOAF01000001.1"/>
</dbReference>
<dbReference type="EMBL" id="FOAF01000001">
    <property type="protein sequence ID" value="SEL15688.1"/>
    <property type="molecule type" value="Genomic_DNA"/>
</dbReference>
<dbReference type="CDD" id="cd00082">
    <property type="entry name" value="HisKA"/>
    <property type="match status" value="1"/>
</dbReference>
<dbReference type="Gene3D" id="3.30.565.10">
    <property type="entry name" value="Histidine kinase-like ATPase, C-terminal domain"/>
    <property type="match status" value="1"/>
</dbReference>
<dbReference type="GO" id="GO:0000155">
    <property type="term" value="F:phosphorelay sensor kinase activity"/>
    <property type="evidence" value="ECO:0007669"/>
    <property type="project" value="InterPro"/>
</dbReference>
<keyword evidence="7 8" id="KW-1133">Transmembrane helix</keyword>
<keyword evidence="3" id="KW-0597">Phosphoprotein</keyword>
<reference evidence="11" key="1">
    <citation type="submission" date="2016-10" db="EMBL/GenBank/DDBJ databases">
        <authorList>
            <person name="Varghese N."/>
            <person name="Submissions S."/>
        </authorList>
    </citation>
    <scope>NUCLEOTIDE SEQUENCE [LARGE SCALE GENOMIC DNA]</scope>
    <source>
        <strain evidence="11">DSM 18733</strain>
    </source>
</reference>
<evidence type="ECO:0000313" key="11">
    <source>
        <dbReference type="Proteomes" id="UP000199421"/>
    </source>
</evidence>
<comment type="catalytic activity">
    <reaction evidence="1">
        <text>ATP + protein L-histidine = ADP + protein N-phospho-L-histidine.</text>
        <dbReference type="EC" id="2.7.13.3"/>
    </reaction>
</comment>
<dbReference type="Pfam" id="PF02518">
    <property type="entry name" value="HATPase_c"/>
    <property type="match status" value="1"/>
</dbReference>
<dbReference type="PROSITE" id="PS50109">
    <property type="entry name" value="HIS_KIN"/>
    <property type="match status" value="1"/>
</dbReference>
<evidence type="ECO:0000256" key="1">
    <source>
        <dbReference type="ARBA" id="ARBA00000085"/>
    </source>
</evidence>
<dbReference type="SUPFAM" id="SSF55874">
    <property type="entry name" value="ATPase domain of HSP90 chaperone/DNA topoisomerase II/histidine kinase"/>
    <property type="match status" value="1"/>
</dbReference>
<dbReference type="InterPro" id="IPR003594">
    <property type="entry name" value="HATPase_dom"/>
</dbReference>
<evidence type="ECO:0000256" key="3">
    <source>
        <dbReference type="ARBA" id="ARBA00022553"/>
    </source>
</evidence>
<evidence type="ECO:0000256" key="2">
    <source>
        <dbReference type="ARBA" id="ARBA00012438"/>
    </source>
</evidence>
<dbReference type="Proteomes" id="UP000199421">
    <property type="component" value="Unassembled WGS sequence"/>
</dbReference>
<dbReference type="PANTHER" id="PTHR45436:SF5">
    <property type="entry name" value="SENSOR HISTIDINE KINASE TRCS"/>
    <property type="match status" value="1"/>
</dbReference>
<dbReference type="STRING" id="407022.SAMN05661044_02158"/>
<dbReference type="EC" id="2.7.13.3" evidence="2"/>
<proteinExistence type="predicted"/>
<evidence type="ECO:0000256" key="5">
    <source>
        <dbReference type="ARBA" id="ARBA00022692"/>
    </source>
</evidence>
<keyword evidence="4" id="KW-0808">Transferase</keyword>
<feature type="transmembrane region" description="Helical" evidence="8">
    <location>
        <begin position="55"/>
        <end position="80"/>
    </location>
</feature>
<dbReference type="SUPFAM" id="SSF47384">
    <property type="entry name" value="Homodimeric domain of signal transducing histidine kinase"/>
    <property type="match status" value="1"/>
</dbReference>
<evidence type="ECO:0000259" key="9">
    <source>
        <dbReference type="PROSITE" id="PS50109"/>
    </source>
</evidence>
<dbReference type="InterPro" id="IPR003661">
    <property type="entry name" value="HisK_dim/P_dom"/>
</dbReference>
<accession>A0A1H7MY45</accession>
<evidence type="ECO:0000256" key="7">
    <source>
        <dbReference type="ARBA" id="ARBA00022989"/>
    </source>
</evidence>
<dbReference type="SMART" id="SM00387">
    <property type="entry name" value="HATPase_c"/>
    <property type="match status" value="1"/>
</dbReference>
<dbReference type="SMART" id="SM00388">
    <property type="entry name" value="HisKA"/>
    <property type="match status" value="1"/>
</dbReference>
<dbReference type="Gene3D" id="1.10.287.130">
    <property type="match status" value="1"/>
</dbReference>